<keyword evidence="1" id="KW-0732">Signal</keyword>
<evidence type="ECO:0000313" key="2">
    <source>
        <dbReference type="EMBL" id="CAE7205265.1"/>
    </source>
</evidence>
<name>A0A812JH27_9DINO</name>
<feature type="signal peptide" evidence="1">
    <location>
        <begin position="1"/>
        <end position="17"/>
    </location>
</feature>
<dbReference type="OrthoDB" id="10583401at2759"/>
<organism evidence="2 3">
    <name type="scientific">Symbiodinium natans</name>
    <dbReference type="NCBI Taxonomy" id="878477"/>
    <lineage>
        <taxon>Eukaryota</taxon>
        <taxon>Sar</taxon>
        <taxon>Alveolata</taxon>
        <taxon>Dinophyceae</taxon>
        <taxon>Suessiales</taxon>
        <taxon>Symbiodiniaceae</taxon>
        <taxon>Symbiodinium</taxon>
    </lineage>
</organism>
<keyword evidence="3" id="KW-1185">Reference proteome</keyword>
<evidence type="ECO:0000256" key="1">
    <source>
        <dbReference type="SAM" id="SignalP"/>
    </source>
</evidence>
<protein>
    <submittedName>
        <fullName evidence="2">Uncharacterized protein</fullName>
    </submittedName>
</protein>
<proteinExistence type="predicted"/>
<accession>A0A812JH27</accession>
<dbReference type="EMBL" id="CAJNDS010000430">
    <property type="protein sequence ID" value="CAE7205265.1"/>
    <property type="molecule type" value="Genomic_DNA"/>
</dbReference>
<dbReference type="AlphaFoldDB" id="A0A812JH27"/>
<sequence length="260" mass="28349">MTPRFIVGTLIAGTSLSLMGCGGCNQDALTTCAQTYNSDPTISSGTDAVCKTWEAYTTCVKDAGCCDSSIETEGTSKAWKEYLDSLLTMKDTLCTGNNVVSNKCCSERQHLRVLSLLSIVFPVHSYGPLLRLVPAAIYFVEMFCSCRASRTGMPIRIRKADPFNEEYGLAGRVQETLREGFALTSETLKVLVDSECSSEEQESKARRLSTAYAANLASVRQELLAAIDAATEVGEEEVANQVAQEVRRWACPSLFPECLM</sequence>
<feature type="chain" id="PRO_5032727478" evidence="1">
    <location>
        <begin position="18"/>
        <end position="260"/>
    </location>
</feature>
<dbReference type="PROSITE" id="PS51257">
    <property type="entry name" value="PROKAR_LIPOPROTEIN"/>
    <property type="match status" value="1"/>
</dbReference>
<dbReference type="Proteomes" id="UP000604046">
    <property type="component" value="Unassembled WGS sequence"/>
</dbReference>
<comment type="caution">
    <text evidence="2">The sequence shown here is derived from an EMBL/GenBank/DDBJ whole genome shotgun (WGS) entry which is preliminary data.</text>
</comment>
<reference evidence="2" key="1">
    <citation type="submission" date="2021-02" db="EMBL/GenBank/DDBJ databases">
        <authorList>
            <person name="Dougan E. K."/>
            <person name="Rhodes N."/>
            <person name="Thang M."/>
            <person name="Chan C."/>
        </authorList>
    </citation>
    <scope>NUCLEOTIDE SEQUENCE</scope>
</reference>
<gene>
    <name evidence="2" type="ORF">SNAT2548_LOCUS6460</name>
</gene>
<evidence type="ECO:0000313" key="3">
    <source>
        <dbReference type="Proteomes" id="UP000604046"/>
    </source>
</evidence>